<organism evidence="1">
    <name type="scientific">Arundo donax</name>
    <name type="common">Giant reed</name>
    <name type="synonym">Donax arundinaceus</name>
    <dbReference type="NCBI Taxonomy" id="35708"/>
    <lineage>
        <taxon>Eukaryota</taxon>
        <taxon>Viridiplantae</taxon>
        <taxon>Streptophyta</taxon>
        <taxon>Embryophyta</taxon>
        <taxon>Tracheophyta</taxon>
        <taxon>Spermatophyta</taxon>
        <taxon>Magnoliopsida</taxon>
        <taxon>Liliopsida</taxon>
        <taxon>Poales</taxon>
        <taxon>Poaceae</taxon>
        <taxon>PACMAD clade</taxon>
        <taxon>Arundinoideae</taxon>
        <taxon>Arundineae</taxon>
        <taxon>Arundo</taxon>
    </lineage>
</organism>
<evidence type="ECO:0000313" key="1">
    <source>
        <dbReference type="EMBL" id="JAE32097.1"/>
    </source>
</evidence>
<name>A0A0A9H5V4_ARUDO</name>
<reference evidence="1" key="1">
    <citation type="submission" date="2014-09" db="EMBL/GenBank/DDBJ databases">
        <authorList>
            <person name="Magalhaes I.L.F."/>
            <person name="Oliveira U."/>
            <person name="Santos F.R."/>
            <person name="Vidigal T.H.D.A."/>
            <person name="Brescovit A.D."/>
            <person name="Santos A.J."/>
        </authorList>
    </citation>
    <scope>NUCLEOTIDE SEQUENCE</scope>
    <source>
        <tissue evidence="1">Shoot tissue taken approximately 20 cm above the soil surface</tissue>
    </source>
</reference>
<sequence length="56" mass="6616">MISEWLFHQCQVQHTLMIRQHDIHLESHGSKCCAVSLHCLLDRVQELSNQYLIDRA</sequence>
<protein>
    <submittedName>
        <fullName evidence="1">MTBC</fullName>
    </submittedName>
</protein>
<reference evidence="1" key="2">
    <citation type="journal article" date="2015" name="Data Brief">
        <title>Shoot transcriptome of the giant reed, Arundo donax.</title>
        <authorList>
            <person name="Barrero R.A."/>
            <person name="Guerrero F.D."/>
            <person name="Moolhuijzen P."/>
            <person name="Goolsby J.A."/>
            <person name="Tidwell J."/>
            <person name="Bellgard S.E."/>
            <person name="Bellgard M.I."/>
        </authorList>
    </citation>
    <scope>NUCLEOTIDE SEQUENCE</scope>
    <source>
        <tissue evidence="1">Shoot tissue taken approximately 20 cm above the soil surface</tissue>
    </source>
</reference>
<dbReference type="EMBL" id="GBRH01165799">
    <property type="protein sequence ID" value="JAE32097.1"/>
    <property type="molecule type" value="Transcribed_RNA"/>
</dbReference>
<accession>A0A0A9H5V4</accession>
<proteinExistence type="predicted"/>
<dbReference type="AlphaFoldDB" id="A0A0A9H5V4"/>